<evidence type="ECO:0000256" key="1">
    <source>
        <dbReference type="SAM" id="Phobius"/>
    </source>
</evidence>
<keyword evidence="1" id="KW-0812">Transmembrane</keyword>
<proteinExistence type="predicted"/>
<keyword evidence="1" id="KW-1133">Transmembrane helix</keyword>
<dbReference type="EMBL" id="QSIO01000003">
    <property type="protein sequence ID" value="RHC94317.1"/>
    <property type="molecule type" value="Genomic_DNA"/>
</dbReference>
<accession>A0A414CH56</accession>
<evidence type="ECO:0000313" key="2">
    <source>
        <dbReference type="EMBL" id="RHC94317.1"/>
    </source>
</evidence>
<evidence type="ECO:0000313" key="3">
    <source>
        <dbReference type="Proteomes" id="UP000285773"/>
    </source>
</evidence>
<dbReference type="Proteomes" id="UP000285773">
    <property type="component" value="Unassembled WGS sequence"/>
</dbReference>
<keyword evidence="1" id="KW-0472">Membrane</keyword>
<feature type="transmembrane region" description="Helical" evidence="1">
    <location>
        <begin position="12"/>
        <end position="32"/>
    </location>
</feature>
<protein>
    <submittedName>
        <fullName evidence="2">Uncharacterized protein</fullName>
    </submittedName>
</protein>
<organism evidence="2 3">
    <name type="scientific">Streptococcus parasanguinis</name>
    <dbReference type="NCBI Taxonomy" id="1318"/>
    <lineage>
        <taxon>Bacteria</taxon>
        <taxon>Bacillati</taxon>
        <taxon>Bacillota</taxon>
        <taxon>Bacilli</taxon>
        <taxon>Lactobacillales</taxon>
        <taxon>Streptococcaceae</taxon>
        <taxon>Streptococcus</taxon>
    </lineage>
</organism>
<name>A0A414CH56_STRPA</name>
<dbReference type="AlphaFoldDB" id="A0A414CH56"/>
<comment type="caution">
    <text evidence="2">The sequence shown here is derived from an EMBL/GenBank/DDBJ whole genome shotgun (WGS) entry which is preliminary data.</text>
</comment>
<dbReference type="PROSITE" id="PS51257">
    <property type="entry name" value="PROKAR_LIPOPROTEIN"/>
    <property type="match status" value="1"/>
</dbReference>
<gene>
    <name evidence="2" type="ORF">DW820_08300</name>
</gene>
<feature type="transmembrane region" description="Helical" evidence="1">
    <location>
        <begin position="38"/>
        <end position="60"/>
    </location>
</feature>
<sequence>MKIYYSKYVGYGFLAFACALFIHLAFLSLLGFEGIPKVSFFTLIQILLFLIAIYATIAGIKRLTSRQIAFELTSDGIHAYQGVILTKDIFIPKEDLVSAAYKVADVSDPDHQNSKSYFIEFQLRENTALENLSKSNTIIDTEHHTVKLFVNFCKFKEEDWQNLSKYLTNEYHLQIFD</sequence>
<reference evidence="2 3" key="1">
    <citation type="submission" date="2018-08" db="EMBL/GenBank/DDBJ databases">
        <title>A genome reference for cultivated species of the human gut microbiota.</title>
        <authorList>
            <person name="Zou Y."/>
            <person name="Xue W."/>
            <person name="Luo G."/>
        </authorList>
    </citation>
    <scope>NUCLEOTIDE SEQUENCE [LARGE SCALE GENOMIC DNA]</scope>
    <source>
        <strain evidence="2 3">AM33-3BH</strain>
    </source>
</reference>
<dbReference type="RefSeq" id="WP_118095968.1">
    <property type="nucleotide sequence ID" value="NZ_QSIO01000003.1"/>
</dbReference>